<keyword evidence="3" id="KW-1185">Reference proteome</keyword>
<dbReference type="Pfam" id="PF12680">
    <property type="entry name" value="SnoaL_2"/>
    <property type="match status" value="1"/>
</dbReference>
<gene>
    <name evidence="2" type="ORF">M3P19_01325</name>
</gene>
<dbReference type="RefSeq" id="WP_249655811.1">
    <property type="nucleotide sequence ID" value="NZ_JAMFMA010000001.1"/>
</dbReference>
<dbReference type="EMBL" id="JAMFMA010000001">
    <property type="protein sequence ID" value="MCL6272625.1"/>
    <property type="molecule type" value="Genomic_DNA"/>
</dbReference>
<dbReference type="Proteomes" id="UP001203607">
    <property type="component" value="Unassembled WGS sequence"/>
</dbReference>
<dbReference type="InterPro" id="IPR037401">
    <property type="entry name" value="SnoaL-like"/>
</dbReference>
<evidence type="ECO:0000313" key="2">
    <source>
        <dbReference type="EMBL" id="MCL6272625.1"/>
    </source>
</evidence>
<proteinExistence type="predicted"/>
<dbReference type="Gene3D" id="3.10.450.50">
    <property type="match status" value="1"/>
</dbReference>
<evidence type="ECO:0000313" key="3">
    <source>
        <dbReference type="Proteomes" id="UP001203607"/>
    </source>
</evidence>
<organism evidence="2 3">
    <name type="scientific">Flagellimonas spongiicola</name>
    <dbReference type="NCBI Taxonomy" id="2942208"/>
    <lineage>
        <taxon>Bacteria</taxon>
        <taxon>Pseudomonadati</taxon>
        <taxon>Bacteroidota</taxon>
        <taxon>Flavobacteriia</taxon>
        <taxon>Flavobacteriales</taxon>
        <taxon>Flavobacteriaceae</taxon>
        <taxon>Flagellimonas</taxon>
    </lineage>
</organism>
<name>A0ABT0PMN6_9FLAO</name>
<feature type="domain" description="SnoaL-like" evidence="1">
    <location>
        <begin position="32"/>
        <end position="144"/>
    </location>
</feature>
<reference evidence="2 3" key="1">
    <citation type="submission" date="2022-05" db="EMBL/GenBank/DDBJ databases">
        <authorList>
            <person name="Park J.-S."/>
        </authorList>
    </citation>
    <scope>NUCLEOTIDE SEQUENCE [LARGE SCALE GENOMIC DNA]</scope>
    <source>
        <strain evidence="2 3">2012CJ35-5</strain>
    </source>
</reference>
<evidence type="ECO:0000259" key="1">
    <source>
        <dbReference type="Pfam" id="PF12680"/>
    </source>
</evidence>
<dbReference type="InterPro" id="IPR032710">
    <property type="entry name" value="NTF2-like_dom_sf"/>
</dbReference>
<dbReference type="SUPFAM" id="SSF54427">
    <property type="entry name" value="NTF2-like"/>
    <property type="match status" value="1"/>
</dbReference>
<accession>A0ABT0PMN6</accession>
<sequence>MGKIKFYAVLAMLMGHLGFGQHEELDLKTISRTYIDAYFGKSIDIFASMMADEVEWSDPTWAEVDPSTKLVSGKTKVLQHLKQATAEIQNMSYAIDHHFVSGNFAVFEGTLNYEWKQEATGKVFSFSMREVSVLEFESGLIVKHTDYTDFKRWKEQYTSQLN</sequence>
<protein>
    <submittedName>
        <fullName evidence="2">Nuclear transport factor 2 family protein</fullName>
    </submittedName>
</protein>
<comment type="caution">
    <text evidence="2">The sequence shown here is derived from an EMBL/GenBank/DDBJ whole genome shotgun (WGS) entry which is preliminary data.</text>
</comment>